<sequence length="67" mass="7537">MNGGSGSHDYLQIILSWRLFKINPQEATTVYALRPAAAMRGDLNFTKIARLQIATLRRYCVPDARNA</sequence>
<dbReference type="Proteomes" id="UP000035212">
    <property type="component" value="Chromosome"/>
</dbReference>
<reference evidence="1 2" key="1">
    <citation type="journal article" date="2015" name="Stand. Genomic Sci.">
        <title>Complete genome of Pseudomonas chlororaphis strain UFB2, a soil bacterium with antibacterial activity against bacterial canker pathogen of tomato.</title>
        <authorList>
            <person name="Deng P."/>
            <person name="Wang X."/>
            <person name="Baird S.M."/>
            <person name="Lu S.E."/>
        </authorList>
    </citation>
    <scope>NUCLEOTIDE SEQUENCE [LARGE SCALE GENOMIC DNA]</scope>
    <source>
        <strain evidence="1 2">UFB2</strain>
    </source>
</reference>
<organism evidence="1 2">
    <name type="scientific">Pseudomonas chlororaphis</name>
    <dbReference type="NCBI Taxonomy" id="587753"/>
    <lineage>
        <taxon>Bacteria</taxon>
        <taxon>Pseudomonadati</taxon>
        <taxon>Pseudomonadota</taxon>
        <taxon>Gammaproteobacteria</taxon>
        <taxon>Pseudomonadales</taxon>
        <taxon>Pseudomonadaceae</taxon>
        <taxon>Pseudomonas</taxon>
    </lineage>
</organism>
<dbReference type="AlphaFoldDB" id="A0A0G3GG24"/>
<evidence type="ECO:0000313" key="2">
    <source>
        <dbReference type="Proteomes" id="UP000035212"/>
    </source>
</evidence>
<name>A0A0G3GG24_9PSED</name>
<protein>
    <submittedName>
        <fullName evidence="1">Uncharacterized protein</fullName>
    </submittedName>
</protein>
<gene>
    <name evidence="1" type="ORF">VM99_10740</name>
</gene>
<proteinExistence type="predicted"/>
<evidence type="ECO:0000313" key="1">
    <source>
        <dbReference type="EMBL" id="AKJ98507.1"/>
    </source>
</evidence>
<accession>A0A0G3GG24</accession>
<reference evidence="2" key="2">
    <citation type="submission" date="2015-03" db="EMBL/GenBank/DDBJ databases">
        <authorList>
            <person name="Deng P."/>
            <person name="Lu S."/>
        </authorList>
    </citation>
    <scope>NUCLEOTIDE SEQUENCE [LARGE SCALE GENOMIC DNA]</scope>
    <source>
        <strain evidence="2">UFB2</strain>
    </source>
</reference>
<dbReference type="EMBL" id="CP011020">
    <property type="protein sequence ID" value="AKJ98507.1"/>
    <property type="molecule type" value="Genomic_DNA"/>
</dbReference>